<feature type="region of interest" description="Disordered" evidence="1">
    <location>
        <begin position="1"/>
        <end position="25"/>
    </location>
</feature>
<proteinExistence type="predicted"/>
<feature type="region of interest" description="Disordered" evidence="1">
    <location>
        <begin position="276"/>
        <end position="301"/>
    </location>
</feature>
<feature type="compositionally biased region" description="Basic residues" evidence="1">
    <location>
        <begin position="481"/>
        <end position="491"/>
    </location>
</feature>
<protein>
    <submittedName>
        <fullName evidence="2">Uncharacterized protein</fullName>
    </submittedName>
</protein>
<feature type="compositionally biased region" description="Polar residues" evidence="1">
    <location>
        <begin position="541"/>
        <end position="552"/>
    </location>
</feature>
<keyword evidence="3" id="KW-1185">Reference proteome</keyword>
<feature type="compositionally biased region" description="Low complexity" evidence="1">
    <location>
        <begin position="434"/>
        <end position="457"/>
    </location>
</feature>
<feature type="compositionally biased region" description="Low complexity" evidence="1">
    <location>
        <begin position="53"/>
        <end position="62"/>
    </location>
</feature>
<feature type="compositionally biased region" description="Basic and acidic residues" evidence="1">
    <location>
        <begin position="276"/>
        <end position="289"/>
    </location>
</feature>
<organism evidence="2 3">
    <name type="scientific">Tetrapyrgos nigripes</name>
    <dbReference type="NCBI Taxonomy" id="182062"/>
    <lineage>
        <taxon>Eukaryota</taxon>
        <taxon>Fungi</taxon>
        <taxon>Dikarya</taxon>
        <taxon>Basidiomycota</taxon>
        <taxon>Agaricomycotina</taxon>
        <taxon>Agaricomycetes</taxon>
        <taxon>Agaricomycetidae</taxon>
        <taxon>Agaricales</taxon>
        <taxon>Marasmiineae</taxon>
        <taxon>Marasmiaceae</taxon>
        <taxon>Tetrapyrgos</taxon>
    </lineage>
</organism>
<feature type="compositionally biased region" description="Basic residues" evidence="1">
    <location>
        <begin position="599"/>
        <end position="608"/>
    </location>
</feature>
<evidence type="ECO:0000313" key="3">
    <source>
        <dbReference type="Proteomes" id="UP000559256"/>
    </source>
</evidence>
<feature type="compositionally biased region" description="Polar residues" evidence="1">
    <location>
        <begin position="153"/>
        <end position="172"/>
    </location>
</feature>
<evidence type="ECO:0000313" key="2">
    <source>
        <dbReference type="EMBL" id="KAF5365440.1"/>
    </source>
</evidence>
<feature type="compositionally biased region" description="Basic residues" evidence="1">
    <location>
        <begin position="386"/>
        <end position="401"/>
    </location>
</feature>
<feature type="region of interest" description="Disordered" evidence="1">
    <location>
        <begin position="363"/>
        <end position="506"/>
    </location>
</feature>
<feature type="compositionally biased region" description="Polar residues" evidence="1">
    <location>
        <begin position="71"/>
        <end position="81"/>
    </location>
</feature>
<comment type="caution">
    <text evidence="2">The sequence shown here is derived from an EMBL/GenBank/DDBJ whole genome shotgun (WGS) entry which is preliminary data.</text>
</comment>
<name>A0A8H5GIM4_9AGAR</name>
<gene>
    <name evidence="2" type="ORF">D9758_010872</name>
</gene>
<sequence length="650" mass="70952">MRSLTMRRNPSNSPRHSSKPFTLFASNAGVAQKPLVQVAGLFPRDAPHGNDIATATATSTSSLSRSPPRPNHTSYTNSTLGPHSDSDSDSDSDYFTDSSSSSTSISSYSSVTSFSSFSSPNTSPCASPKLLPTNISTDIFPLRHISIPRGSDAQVSGSTSTRVHTQASTSGSTRLPTTTFPNTTTTASPHTATTPTPTPTPTSTRPRIRPPYRTISQRRWVLLNDRFIDKDRLKAKYAYCNACGGKIRFDKRMLFNDGFWNKHKKRCREIKNVFRREEEERKRQRKAQDGESNGDEEGVGEWERHQMEWEDFLRPAIPPPERSLPHNFVSESENWPKEALEDSDDEVDVGDASSGVGVGVVNRSHQPSSTSGMAVGGATASSTTKKTSRMTKVKVITRAKAKATGNVEAKGKAKAKVAQTKTRAKAKGIRARVSKSPSPSILSLSSHTSQSSQTSPLFVTSKDKSTPSPSGEGTRLTIKIPLHHPRPHRTRPRDMEGSPVSWFGEEDSGNRVYIHKRPTLTRALVREAREARGSRSRSRSLSPTQSPFGSQSRDGEREVEPVAGPSSRLEQAPHIPNAYRKASPYPPSTDSSSLPPRYARPRAHHRVQGHIPFSPTSTLPALSAPAQRETATETSGLDLLSMAASIVSRL</sequence>
<feature type="compositionally biased region" description="Basic residues" evidence="1">
    <location>
        <begin position="422"/>
        <end position="433"/>
    </location>
</feature>
<evidence type="ECO:0000256" key="1">
    <source>
        <dbReference type="SAM" id="MobiDB-lite"/>
    </source>
</evidence>
<dbReference type="Proteomes" id="UP000559256">
    <property type="component" value="Unassembled WGS sequence"/>
</dbReference>
<reference evidence="2 3" key="1">
    <citation type="journal article" date="2020" name="ISME J.">
        <title>Uncovering the hidden diversity of litter-decomposition mechanisms in mushroom-forming fungi.</title>
        <authorList>
            <person name="Floudas D."/>
            <person name="Bentzer J."/>
            <person name="Ahren D."/>
            <person name="Johansson T."/>
            <person name="Persson P."/>
            <person name="Tunlid A."/>
        </authorList>
    </citation>
    <scope>NUCLEOTIDE SEQUENCE [LARGE SCALE GENOMIC DNA]</scope>
    <source>
        <strain evidence="2 3">CBS 291.85</strain>
    </source>
</reference>
<dbReference type="AlphaFoldDB" id="A0A8H5GIM4"/>
<feature type="region of interest" description="Disordered" evidence="1">
    <location>
        <begin position="41"/>
        <end position="107"/>
    </location>
</feature>
<accession>A0A8H5GIM4</accession>
<feature type="region of interest" description="Disordered" evidence="1">
    <location>
        <begin position="150"/>
        <end position="209"/>
    </location>
</feature>
<feature type="compositionally biased region" description="Low complexity" evidence="1">
    <location>
        <begin position="95"/>
        <end position="107"/>
    </location>
</feature>
<feature type="compositionally biased region" description="Polar residues" evidence="1">
    <location>
        <begin position="363"/>
        <end position="372"/>
    </location>
</feature>
<feature type="compositionally biased region" description="Low complexity" evidence="1">
    <location>
        <begin position="173"/>
        <end position="205"/>
    </location>
</feature>
<feature type="region of interest" description="Disordered" evidence="1">
    <location>
        <begin position="527"/>
        <end position="633"/>
    </location>
</feature>
<dbReference type="EMBL" id="JAACJM010000027">
    <property type="protein sequence ID" value="KAF5365440.1"/>
    <property type="molecule type" value="Genomic_DNA"/>
</dbReference>